<name>A0A564Z330_HYMDI</name>
<gene>
    <name evidence="1" type="ORF">WMSIL1_LOCUS12071</name>
</gene>
<evidence type="ECO:0000313" key="1">
    <source>
        <dbReference type="EMBL" id="VUZ53836.1"/>
    </source>
</evidence>
<reference evidence="1 2" key="1">
    <citation type="submission" date="2019-07" db="EMBL/GenBank/DDBJ databases">
        <authorList>
            <person name="Jastrzebski P J."/>
            <person name="Paukszto L."/>
            <person name="Jastrzebski P J."/>
        </authorList>
    </citation>
    <scope>NUCLEOTIDE SEQUENCE [LARGE SCALE GENOMIC DNA]</scope>
    <source>
        <strain evidence="1 2">WMS-il1</strain>
    </source>
</reference>
<protein>
    <submittedName>
        <fullName evidence="1">Uncharacterized protein</fullName>
    </submittedName>
</protein>
<dbReference type="EMBL" id="CABIJS010000577">
    <property type="protein sequence ID" value="VUZ53836.1"/>
    <property type="molecule type" value="Genomic_DNA"/>
</dbReference>
<accession>A0A564Z330</accession>
<keyword evidence="2" id="KW-1185">Reference proteome</keyword>
<dbReference type="AlphaFoldDB" id="A0A564Z330"/>
<organism evidence="1 2">
    <name type="scientific">Hymenolepis diminuta</name>
    <name type="common">Rat tapeworm</name>
    <dbReference type="NCBI Taxonomy" id="6216"/>
    <lineage>
        <taxon>Eukaryota</taxon>
        <taxon>Metazoa</taxon>
        <taxon>Spiralia</taxon>
        <taxon>Lophotrochozoa</taxon>
        <taxon>Platyhelminthes</taxon>
        <taxon>Cestoda</taxon>
        <taxon>Eucestoda</taxon>
        <taxon>Cyclophyllidea</taxon>
        <taxon>Hymenolepididae</taxon>
        <taxon>Hymenolepis</taxon>
    </lineage>
</organism>
<feature type="non-terminal residue" evidence="1">
    <location>
        <position position="140"/>
    </location>
</feature>
<evidence type="ECO:0000313" key="2">
    <source>
        <dbReference type="Proteomes" id="UP000321570"/>
    </source>
</evidence>
<dbReference type="Proteomes" id="UP000321570">
    <property type="component" value="Unassembled WGS sequence"/>
</dbReference>
<sequence length="140" mass="16213">MDKRGTFETPPALPPKLYKLRQNESQNISIHHSPLPSKNIQNGFWSSRRSSVQSKQLSYRDKRLPSILSLTSSDLKGKPRDELVLMLLHLNHEKANLLRWRDYFNEQITNLTSAAEMDPKAAEEVDRLSLELKEVESQMK</sequence>
<proteinExistence type="predicted"/>